<evidence type="ECO:0000313" key="5">
    <source>
        <dbReference type="Proteomes" id="UP001195483"/>
    </source>
</evidence>
<feature type="compositionally biased region" description="Polar residues" evidence="2">
    <location>
        <begin position="234"/>
        <end position="255"/>
    </location>
</feature>
<feature type="region of interest" description="Disordered" evidence="2">
    <location>
        <begin position="179"/>
        <end position="255"/>
    </location>
</feature>
<feature type="region of interest" description="Disordered" evidence="2">
    <location>
        <begin position="84"/>
        <end position="103"/>
    </location>
</feature>
<reference evidence="4" key="1">
    <citation type="journal article" date="2021" name="Genome Biol. Evol.">
        <title>A High-Quality Reference Genome for a Parasitic Bivalve with Doubly Uniparental Inheritance (Bivalvia: Unionida).</title>
        <authorList>
            <person name="Smith C.H."/>
        </authorList>
    </citation>
    <scope>NUCLEOTIDE SEQUENCE</scope>
    <source>
        <strain evidence="4">CHS0354</strain>
    </source>
</reference>
<dbReference type="EMBL" id="JAEAOA010000619">
    <property type="protein sequence ID" value="KAK3582902.1"/>
    <property type="molecule type" value="Genomic_DNA"/>
</dbReference>
<name>A0AAE0VN27_9BIVA</name>
<dbReference type="Pfam" id="PF16026">
    <property type="entry name" value="MIEAP"/>
    <property type="match status" value="1"/>
</dbReference>
<proteinExistence type="predicted"/>
<dbReference type="Proteomes" id="UP001195483">
    <property type="component" value="Unassembled WGS sequence"/>
</dbReference>
<feature type="domain" description="Mitochondria-eating protein C-terminal" evidence="3">
    <location>
        <begin position="608"/>
        <end position="803"/>
    </location>
</feature>
<feature type="region of interest" description="Disordered" evidence="2">
    <location>
        <begin position="481"/>
        <end position="510"/>
    </location>
</feature>
<feature type="coiled-coil region" evidence="1">
    <location>
        <begin position="542"/>
        <end position="583"/>
    </location>
</feature>
<sequence length="815" mass="92256">MDQRYKSAASKLEEILKENKQGLSKDQTSLTALIKELKDGVPGKTDIETKFKVLENTIKRNQPGIWIQLEEIRKSLATDLTETVGSNTSNAAPEPQAGEDGDTEMGLMEDSFRVIIEILETNRDIDPFPKPDERQKEKIGECYEYALKVARLCKERKSDLELAYKIIGDIHNQVMEVDADQAQEGSEKPTTTSFNNASEGTRSKVQKKTEHNKAPELEKKGRTASPALNKKYANRSSQIVNKVNDDQAPTKTEPNIAQQIEMKSTAVSSALKKMKDTKGDLEYLSKIIENLHDQVMEVNVDQAQITEAQTATRFKQVGVDTGSTVHKNTERGITPKRGERANTVSSTSTITMDTAIVDNKETQENKNMVPKKIEHNILHELDMKATIVSEALQQIKYTKERVKVLKNENEFLMQLLDGLHVSVIGVEHKKGKRKPSARTGNDPSRHDMASKILRSFQEKKSEAEYAACLLEELSRFLHSTNKDDNGNILSRPENVKTSQEFKEKDAKNVHDSEHKLQQCFHDENLMKSYKDASQVLKEMKESKELRIDLETKTDQLEVLRTKRKSIQDENAKLMNEADSLRTRLSEHAGALLNHNNPAIADLSDPNRATKLGEKYLQLYDNQWTDAFSKLEKEYSSSSDEELTGHLYNILVDGYVFCNDARRTQILNLQEIMFNPTGDMEQSRIRPKEMSESFSNSLSDAAKLSSKVTSGNMARAFAKNEETKKKYGKMIKLCEAYIQECVQLCWYMQVHTPPLCLDLNTVKGNAFDKNKYKEYTTKGKKIVFVVWPALFLHENGLLLSKGVAQGDSTRKQAAED</sequence>
<evidence type="ECO:0000313" key="4">
    <source>
        <dbReference type="EMBL" id="KAK3582902.1"/>
    </source>
</evidence>
<evidence type="ECO:0000256" key="2">
    <source>
        <dbReference type="SAM" id="MobiDB-lite"/>
    </source>
</evidence>
<keyword evidence="5" id="KW-1185">Reference proteome</keyword>
<feature type="compositionally biased region" description="Polar residues" evidence="2">
    <location>
        <begin position="188"/>
        <end position="200"/>
    </location>
</feature>
<comment type="caution">
    <text evidence="4">The sequence shown here is derived from an EMBL/GenBank/DDBJ whole genome shotgun (WGS) entry which is preliminary data.</text>
</comment>
<gene>
    <name evidence="4" type="ORF">CHS0354_009708</name>
</gene>
<dbReference type="InterPro" id="IPR031981">
    <property type="entry name" value="MIEAP_C"/>
</dbReference>
<feature type="compositionally biased region" description="Basic and acidic residues" evidence="2">
    <location>
        <begin position="499"/>
        <end position="510"/>
    </location>
</feature>
<feature type="compositionally biased region" description="Basic and acidic residues" evidence="2">
    <location>
        <begin position="207"/>
        <end position="221"/>
    </location>
</feature>
<reference evidence="4" key="3">
    <citation type="submission" date="2023-05" db="EMBL/GenBank/DDBJ databases">
        <authorList>
            <person name="Smith C.H."/>
        </authorList>
    </citation>
    <scope>NUCLEOTIDE SEQUENCE</scope>
    <source>
        <strain evidence="4">CHS0354</strain>
        <tissue evidence="4">Mantle</tissue>
    </source>
</reference>
<feature type="region of interest" description="Disordered" evidence="2">
    <location>
        <begin position="427"/>
        <end position="447"/>
    </location>
</feature>
<organism evidence="4 5">
    <name type="scientific">Potamilus streckersoni</name>
    <dbReference type="NCBI Taxonomy" id="2493646"/>
    <lineage>
        <taxon>Eukaryota</taxon>
        <taxon>Metazoa</taxon>
        <taxon>Spiralia</taxon>
        <taxon>Lophotrochozoa</taxon>
        <taxon>Mollusca</taxon>
        <taxon>Bivalvia</taxon>
        <taxon>Autobranchia</taxon>
        <taxon>Heteroconchia</taxon>
        <taxon>Palaeoheterodonta</taxon>
        <taxon>Unionida</taxon>
        <taxon>Unionoidea</taxon>
        <taxon>Unionidae</taxon>
        <taxon>Ambleminae</taxon>
        <taxon>Lampsilini</taxon>
        <taxon>Potamilus</taxon>
    </lineage>
</organism>
<reference evidence="4" key="2">
    <citation type="journal article" date="2021" name="Genome Biol. Evol.">
        <title>Developing a high-quality reference genome for a parasitic bivalve with doubly uniparental inheritance (Bivalvia: Unionida).</title>
        <authorList>
            <person name="Smith C.H."/>
        </authorList>
    </citation>
    <scope>NUCLEOTIDE SEQUENCE</scope>
    <source>
        <strain evidence="4">CHS0354</strain>
        <tissue evidence="4">Mantle</tissue>
    </source>
</reference>
<keyword evidence="1" id="KW-0175">Coiled coil</keyword>
<protein>
    <recommendedName>
        <fullName evidence="3">Mitochondria-eating protein C-terminal domain-containing protein</fullName>
    </recommendedName>
</protein>
<accession>A0AAE0VN27</accession>
<evidence type="ECO:0000256" key="1">
    <source>
        <dbReference type="SAM" id="Coils"/>
    </source>
</evidence>
<evidence type="ECO:0000259" key="3">
    <source>
        <dbReference type="Pfam" id="PF16026"/>
    </source>
</evidence>
<dbReference type="AlphaFoldDB" id="A0AAE0VN27"/>